<evidence type="ECO:0000313" key="1">
    <source>
        <dbReference type="EMBL" id="KAF5901319.1"/>
    </source>
</evidence>
<proteinExistence type="predicted"/>
<comment type="caution">
    <text evidence="1">The sequence shown here is derived from an EMBL/GenBank/DDBJ whole genome shotgun (WGS) entry which is preliminary data.</text>
</comment>
<reference evidence="1" key="1">
    <citation type="submission" date="2020-07" db="EMBL/GenBank/DDBJ databases">
        <title>Clarias magur genome sequencing, assembly and annotation.</title>
        <authorList>
            <person name="Kushwaha B."/>
            <person name="Kumar R."/>
            <person name="Das P."/>
            <person name="Joshi C.G."/>
            <person name="Kumar D."/>
            <person name="Nagpure N.S."/>
            <person name="Pandey M."/>
            <person name="Agarwal S."/>
            <person name="Srivastava S."/>
            <person name="Singh M."/>
            <person name="Sahoo L."/>
            <person name="Jayasankar P."/>
            <person name="Meher P.K."/>
            <person name="Koringa P.G."/>
            <person name="Iquebal M.A."/>
            <person name="Das S.P."/>
            <person name="Bit A."/>
            <person name="Patnaik S."/>
            <person name="Patel N."/>
            <person name="Shah T.M."/>
            <person name="Hinsu A."/>
            <person name="Jena J.K."/>
        </authorList>
    </citation>
    <scope>NUCLEOTIDE SEQUENCE</scope>
    <source>
        <strain evidence="1">CIFAMagur01</strain>
        <tissue evidence="1">Testis</tissue>
    </source>
</reference>
<dbReference type="Proteomes" id="UP000727407">
    <property type="component" value="Unassembled WGS sequence"/>
</dbReference>
<name>A0A8J4X3U8_CLAMG</name>
<evidence type="ECO:0000313" key="2">
    <source>
        <dbReference type="Proteomes" id="UP000727407"/>
    </source>
</evidence>
<sequence length="51" mass="5300">MEEREGEKKGLSGWGVRVDRQGPCLLAGGLGGGGVGRGSEGLEMGLFQPKR</sequence>
<keyword evidence="2" id="KW-1185">Reference proteome</keyword>
<organism evidence="1 2">
    <name type="scientific">Clarias magur</name>
    <name type="common">Asian catfish</name>
    <name type="synonym">Macropteronotus magur</name>
    <dbReference type="NCBI Taxonomy" id="1594786"/>
    <lineage>
        <taxon>Eukaryota</taxon>
        <taxon>Metazoa</taxon>
        <taxon>Chordata</taxon>
        <taxon>Craniata</taxon>
        <taxon>Vertebrata</taxon>
        <taxon>Euteleostomi</taxon>
        <taxon>Actinopterygii</taxon>
        <taxon>Neopterygii</taxon>
        <taxon>Teleostei</taxon>
        <taxon>Ostariophysi</taxon>
        <taxon>Siluriformes</taxon>
        <taxon>Clariidae</taxon>
        <taxon>Clarias</taxon>
    </lineage>
</organism>
<dbReference type="EMBL" id="QNUK01000115">
    <property type="protein sequence ID" value="KAF5901319.1"/>
    <property type="molecule type" value="Genomic_DNA"/>
</dbReference>
<accession>A0A8J4X3U8</accession>
<gene>
    <name evidence="1" type="primary">Art4</name>
    <name evidence="1" type="ORF">DAT39_008934</name>
</gene>
<keyword evidence="1" id="KW-0489">Methyltransferase</keyword>
<protein>
    <submittedName>
        <fullName evidence="1">Histone-arginine methyltransferase CARMER</fullName>
    </submittedName>
</protein>
<dbReference type="AlphaFoldDB" id="A0A8J4X3U8"/>
<dbReference type="GO" id="GO:0032259">
    <property type="term" value="P:methylation"/>
    <property type="evidence" value="ECO:0007669"/>
    <property type="project" value="UniProtKB-KW"/>
</dbReference>
<dbReference type="GO" id="GO:0008168">
    <property type="term" value="F:methyltransferase activity"/>
    <property type="evidence" value="ECO:0007669"/>
    <property type="project" value="UniProtKB-KW"/>
</dbReference>
<keyword evidence="1" id="KW-0808">Transferase</keyword>